<dbReference type="AlphaFoldDB" id="A0A6P6VCS1"/>
<organism evidence="2 3">
    <name type="scientific">Coffea arabica</name>
    <name type="common">Arabian coffee</name>
    <dbReference type="NCBI Taxonomy" id="13443"/>
    <lineage>
        <taxon>Eukaryota</taxon>
        <taxon>Viridiplantae</taxon>
        <taxon>Streptophyta</taxon>
        <taxon>Embryophyta</taxon>
        <taxon>Tracheophyta</taxon>
        <taxon>Spermatophyta</taxon>
        <taxon>Magnoliopsida</taxon>
        <taxon>eudicotyledons</taxon>
        <taxon>Gunneridae</taxon>
        <taxon>Pentapetalae</taxon>
        <taxon>asterids</taxon>
        <taxon>lamiids</taxon>
        <taxon>Gentianales</taxon>
        <taxon>Rubiaceae</taxon>
        <taxon>Ixoroideae</taxon>
        <taxon>Gardenieae complex</taxon>
        <taxon>Bertiereae - Coffeeae clade</taxon>
        <taxon>Coffeeae</taxon>
        <taxon>Coffea</taxon>
    </lineage>
</organism>
<feature type="region of interest" description="Disordered" evidence="1">
    <location>
        <begin position="249"/>
        <end position="273"/>
    </location>
</feature>
<feature type="region of interest" description="Disordered" evidence="1">
    <location>
        <begin position="288"/>
        <end position="309"/>
    </location>
</feature>
<proteinExistence type="predicted"/>
<evidence type="ECO:0000313" key="3">
    <source>
        <dbReference type="RefSeq" id="XP_027100415.1"/>
    </source>
</evidence>
<dbReference type="GeneID" id="113719405"/>
<gene>
    <name evidence="3" type="primary">LOC113719405</name>
</gene>
<dbReference type="PANTHER" id="PTHR33223">
    <property type="entry name" value="CCHC-TYPE DOMAIN-CONTAINING PROTEIN"/>
    <property type="match status" value="1"/>
</dbReference>
<dbReference type="OrthoDB" id="1751727at2759"/>
<sequence length="362" mass="40295">MFKATSKIASLSKAFSRGLLGRRADEEPQLLGRFEVDYMRAPPFTDEINEERFPSNFKLPTIASYDSRGDPKDHFHAFISAFRLYCIPDPVICQAFPVPTTKTSAHLLNIQQNSGESLRSYVQRFQDESVQIPDPNEQVTIAVFTNSRGLQSPGRDRRSVFNRIAKGKPPVLEAKLTPLNTSRSPVLSVMDQNGLGRAPPKMNGKKERRNPDLYCLYHRDVGHETEDCNDLKNEIERLIKQGYLKQFIRRDASGPKDAKRPPRDGSPGHGLGYETNIAGVINTIACGPTGGDNQNSRKRTYQQANPNLTESSSRLSEVITYCPSDPVPATSSSHEALVIEVLANNYVVKKVYVDPGSSVDVM</sequence>
<evidence type="ECO:0000256" key="1">
    <source>
        <dbReference type="SAM" id="MobiDB-lite"/>
    </source>
</evidence>
<name>A0A6P6VCS1_COFAR</name>
<reference evidence="2" key="1">
    <citation type="journal article" date="2025" name="Foods">
        <title>Unveiling the Microbial Signatures of Arabica Coffee Cherries: Insights into Ripeness Specific Diversity, Functional Traits, and Implications for Quality and Safety.</title>
        <authorList>
            <consortium name="RefSeq"/>
            <person name="Tenea G.N."/>
            <person name="Cifuentes V."/>
            <person name="Reyes P."/>
            <person name="Cevallos-Vallejos M."/>
        </authorList>
    </citation>
    <scope>NUCLEOTIDE SEQUENCE [LARGE SCALE GENOMIC DNA]</scope>
</reference>
<evidence type="ECO:0008006" key="4">
    <source>
        <dbReference type="Google" id="ProtNLM"/>
    </source>
</evidence>
<dbReference type="RefSeq" id="XP_027100415.1">
    <property type="nucleotide sequence ID" value="XM_027244614.1"/>
</dbReference>
<dbReference type="Proteomes" id="UP001652660">
    <property type="component" value="Chromosome 11e"/>
</dbReference>
<dbReference type="PANTHER" id="PTHR33223:SF10">
    <property type="entry name" value="AMINOTRANSFERASE-LIKE PLANT MOBILE DOMAIN-CONTAINING PROTEIN"/>
    <property type="match status" value="1"/>
</dbReference>
<evidence type="ECO:0000313" key="2">
    <source>
        <dbReference type="Proteomes" id="UP001652660"/>
    </source>
</evidence>
<keyword evidence="2" id="KW-1185">Reference proteome</keyword>
<protein>
    <recommendedName>
        <fullName evidence="4">Retrotransposon gag domain-containing protein</fullName>
    </recommendedName>
</protein>
<accession>A0A6P6VCS1</accession>
<feature type="compositionally biased region" description="Basic and acidic residues" evidence="1">
    <location>
        <begin position="249"/>
        <end position="263"/>
    </location>
</feature>
<reference evidence="3" key="2">
    <citation type="submission" date="2025-08" db="UniProtKB">
        <authorList>
            <consortium name="RefSeq"/>
        </authorList>
    </citation>
    <scope>IDENTIFICATION</scope>
    <source>
        <tissue evidence="3">Leaves</tissue>
    </source>
</reference>